<dbReference type="CDD" id="cd03220">
    <property type="entry name" value="ABC_KpsT_Wzt"/>
    <property type="match status" value="1"/>
</dbReference>
<name>A0A2M7QGY1_9BACT</name>
<organism evidence="6 7">
    <name type="scientific">Candidatus Roizmanbacteria bacterium CG_4_10_14_0_8_um_filter_33_9</name>
    <dbReference type="NCBI Taxonomy" id="1974826"/>
    <lineage>
        <taxon>Bacteria</taxon>
        <taxon>Candidatus Roizmaniibacteriota</taxon>
    </lineage>
</organism>
<keyword evidence="3" id="KW-0547">Nucleotide-binding</keyword>
<evidence type="ECO:0000313" key="6">
    <source>
        <dbReference type="EMBL" id="PIY71569.1"/>
    </source>
</evidence>
<evidence type="ECO:0000256" key="1">
    <source>
        <dbReference type="ARBA" id="ARBA00005417"/>
    </source>
</evidence>
<dbReference type="GO" id="GO:0016020">
    <property type="term" value="C:membrane"/>
    <property type="evidence" value="ECO:0007669"/>
    <property type="project" value="InterPro"/>
</dbReference>
<comment type="caution">
    <text evidence="6">The sequence shown here is derived from an EMBL/GenBank/DDBJ whole genome shotgun (WGS) entry which is preliminary data.</text>
</comment>
<dbReference type="PROSITE" id="PS50893">
    <property type="entry name" value="ABC_TRANSPORTER_2"/>
    <property type="match status" value="1"/>
</dbReference>
<dbReference type="GO" id="GO:0140359">
    <property type="term" value="F:ABC-type transporter activity"/>
    <property type="evidence" value="ECO:0007669"/>
    <property type="project" value="InterPro"/>
</dbReference>
<evidence type="ECO:0000256" key="4">
    <source>
        <dbReference type="ARBA" id="ARBA00022840"/>
    </source>
</evidence>
<proteinExistence type="inferred from homology"/>
<feature type="non-terminal residue" evidence="6">
    <location>
        <position position="261"/>
    </location>
</feature>
<protein>
    <submittedName>
        <fullName evidence="6">ABC transporter ATP-binding protein</fullName>
    </submittedName>
</protein>
<dbReference type="InterPro" id="IPR027417">
    <property type="entry name" value="P-loop_NTPase"/>
</dbReference>
<evidence type="ECO:0000313" key="7">
    <source>
        <dbReference type="Proteomes" id="UP000229401"/>
    </source>
</evidence>
<dbReference type="PANTHER" id="PTHR46743:SF2">
    <property type="entry name" value="TEICHOIC ACIDS EXPORT ATP-BINDING PROTEIN TAGH"/>
    <property type="match status" value="1"/>
</dbReference>
<dbReference type="SMART" id="SM00382">
    <property type="entry name" value="AAA"/>
    <property type="match status" value="1"/>
</dbReference>
<dbReference type="GO" id="GO:0016887">
    <property type="term" value="F:ATP hydrolysis activity"/>
    <property type="evidence" value="ECO:0007669"/>
    <property type="project" value="InterPro"/>
</dbReference>
<dbReference type="InterPro" id="IPR050683">
    <property type="entry name" value="Bact_Polysacc_Export_ATP-bd"/>
</dbReference>
<feature type="domain" description="ABC transporter" evidence="5">
    <location>
        <begin position="31"/>
        <end position="261"/>
    </location>
</feature>
<dbReference type="Pfam" id="PF00005">
    <property type="entry name" value="ABC_tran"/>
    <property type="match status" value="1"/>
</dbReference>
<sequence length="261" mass="28915">MTINKLPTTNSQSPVAIRESLVANLQSPIAIKAENICKMYRLQKQRTFKEFLPALIGRKETVIKFNALNHINIEIKKGESLGILGRNGSGKSTLLKIIAGVTKPSDGRITVNGRIAPLIELGAGFHPELTGRENVYLNGSILGIRKKQMDKLYDQIVAFSELAEFMDQPVKYYSSGMYTRLAFSVAVAETPDILLVDEILAVGDANFQKKCLARMEEFRKSGSTMVMVSHGPEQLEKYCDKGLLLDQGNQVFYGSIKEAVE</sequence>
<keyword evidence="2" id="KW-0813">Transport</keyword>
<dbReference type="InterPro" id="IPR003593">
    <property type="entry name" value="AAA+_ATPase"/>
</dbReference>
<comment type="similarity">
    <text evidence="1">Belongs to the ABC transporter superfamily.</text>
</comment>
<evidence type="ECO:0000256" key="3">
    <source>
        <dbReference type="ARBA" id="ARBA00022741"/>
    </source>
</evidence>
<evidence type="ECO:0000259" key="5">
    <source>
        <dbReference type="PROSITE" id="PS50893"/>
    </source>
</evidence>
<dbReference type="Gene3D" id="3.40.50.300">
    <property type="entry name" value="P-loop containing nucleotide triphosphate hydrolases"/>
    <property type="match status" value="1"/>
</dbReference>
<dbReference type="InterPro" id="IPR003439">
    <property type="entry name" value="ABC_transporter-like_ATP-bd"/>
</dbReference>
<dbReference type="InterPro" id="IPR015860">
    <property type="entry name" value="ABC_transpr_TagH-like"/>
</dbReference>
<accession>A0A2M7QGY1</accession>
<dbReference type="EMBL" id="PFLI01000186">
    <property type="protein sequence ID" value="PIY71569.1"/>
    <property type="molecule type" value="Genomic_DNA"/>
</dbReference>
<dbReference type="SUPFAM" id="SSF52540">
    <property type="entry name" value="P-loop containing nucleoside triphosphate hydrolases"/>
    <property type="match status" value="1"/>
</dbReference>
<dbReference type="PANTHER" id="PTHR46743">
    <property type="entry name" value="TEICHOIC ACIDS EXPORT ATP-BINDING PROTEIN TAGH"/>
    <property type="match status" value="1"/>
</dbReference>
<evidence type="ECO:0000256" key="2">
    <source>
        <dbReference type="ARBA" id="ARBA00022448"/>
    </source>
</evidence>
<reference evidence="7" key="1">
    <citation type="submission" date="2017-09" db="EMBL/GenBank/DDBJ databases">
        <title>Depth-based differentiation of microbial function through sediment-hosted aquifers and enrichment of novel symbionts in the deep terrestrial subsurface.</title>
        <authorList>
            <person name="Probst A.J."/>
            <person name="Ladd B."/>
            <person name="Jarett J.K."/>
            <person name="Geller-Mcgrath D.E."/>
            <person name="Sieber C.M.K."/>
            <person name="Emerson J.B."/>
            <person name="Anantharaman K."/>
            <person name="Thomas B.C."/>
            <person name="Malmstrom R."/>
            <person name="Stieglmeier M."/>
            <person name="Klingl A."/>
            <person name="Woyke T."/>
            <person name="Ryan C.M."/>
            <person name="Banfield J.F."/>
        </authorList>
    </citation>
    <scope>NUCLEOTIDE SEQUENCE [LARGE SCALE GENOMIC DNA]</scope>
</reference>
<dbReference type="AlphaFoldDB" id="A0A2M7QGY1"/>
<keyword evidence="4 6" id="KW-0067">ATP-binding</keyword>
<dbReference type="GO" id="GO:0005524">
    <property type="term" value="F:ATP binding"/>
    <property type="evidence" value="ECO:0007669"/>
    <property type="project" value="UniProtKB-KW"/>
</dbReference>
<dbReference type="Proteomes" id="UP000229401">
    <property type="component" value="Unassembled WGS sequence"/>
</dbReference>
<gene>
    <name evidence="6" type="ORF">COY87_05460</name>
</gene>